<dbReference type="Pfam" id="PF00628">
    <property type="entry name" value="PHD"/>
    <property type="match status" value="1"/>
</dbReference>
<dbReference type="InterPro" id="IPR031303">
    <property type="entry name" value="C5_meth_CS"/>
</dbReference>
<dbReference type="PANTHER" id="PTHR10629:SF52">
    <property type="entry name" value="DNA (CYTOSINE-5)-METHYLTRANSFERASE 1"/>
    <property type="match status" value="1"/>
</dbReference>
<dbReference type="InterPro" id="IPR001525">
    <property type="entry name" value="C5_MeTfrase"/>
</dbReference>
<organism evidence="13">
    <name type="scientific">Micromonas pusilla</name>
    <name type="common">Picoplanktonic green alga</name>
    <name type="synonym">Chromulina pusilla</name>
    <dbReference type="NCBI Taxonomy" id="38833"/>
    <lineage>
        <taxon>Eukaryota</taxon>
        <taxon>Viridiplantae</taxon>
        <taxon>Chlorophyta</taxon>
        <taxon>Mamiellophyceae</taxon>
        <taxon>Mamiellales</taxon>
        <taxon>Mamiellaceae</taxon>
        <taxon>Micromonas</taxon>
    </lineage>
</organism>
<dbReference type="InterPro" id="IPR050390">
    <property type="entry name" value="C5-Methyltransferase"/>
</dbReference>
<evidence type="ECO:0000313" key="13">
    <source>
        <dbReference type="EMBL" id="CAD8233059.1"/>
    </source>
</evidence>
<dbReference type="EC" id="2.1.1.37" evidence="1"/>
<dbReference type="Gene3D" id="3.90.120.10">
    <property type="entry name" value="DNA Methylase, subunit A, domain 2"/>
    <property type="match status" value="1"/>
</dbReference>
<evidence type="ECO:0000256" key="9">
    <source>
        <dbReference type="PROSITE-ProRule" id="PRU01016"/>
    </source>
</evidence>
<feature type="active site" evidence="9">
    <location>
        <position position="494"/>
    </location>
</feature>
<dbReference type="InterPro" id="IPR019787">
    <property type="entry name" value="Znf_PHD-finger"/>
</dbReference>
<dbReference type="PROSITE" id="PS51679">
    <property type="entry name" value="SAM_MT_C5"/>
    <property type="match status" value="1"/>
</dbReference>
<dbReference type="GO" id="GO:0005634">
    <property type="term" value="C:nucleus"/>
    <property type="evidence" value="ECO:0007669"/>
    <property type="project" value="TreeGrafter"/>
</dbReference>
<protein>
    <recommendedName>
        <fullName evidence="1">DNA (cytosine-5-)-methyltransferase</fullName>
        <ecNumber evidence="1">2.1.1.37</ecNumber>
    </recommendedName>
</protein>
<evidence type="ECO:0000256" key="1">
    <source>
        <dbReference type="ARBA" id="ARBA00011975"/>
    </source>
</evidence>
<keyword evidence="3 9" id="KW-0808">Transferase</keyword>
<dbReference type="PROSITE" id="PS00095">
    <property type="entry name" value="C5_MTASE_2"/>
    <property type="match status" value="1"/>
</dbReference>
<sequence length="815" mass="90055">MAQNQQSTRQGCHSIFSSESNAQQTRLAFGNLHGGPREGSQSDLSSTDDSSDTYLCRELVGRDSDATCIQAYPNPRSVEDELSLEVVRETCREINGLRRGISRPGRFDPTHEKRKRTVTFETYETCPCSICGIVDAGEGLVCEVCDKLVHLSCMKPPFSCVPDDDWHCLQCREQFDFTNFGVQAPCMLCGVADDRDGLVCDRCDTVYHHECLGDTVAARASEKWFCSSCHDEAYRDEKISSFTSRLWEGLDGQTGPASPCMKELLSAKEGPSIVSWLKDGEFQLRYALYLPVVNSDQVFEVVHAASTPLFQRSLACIKKNVFLLTGSQMDIPPRYLCSIDTPPMATHVGYNRDWELPKGCAAIVPMAIDVESMSLIDLPKNILDVISPDNCSQHHPLADSSGLNVCELYSGIGCWLDGARRSGKLKFGMAVESDSEVAQVSKDYLQGCAEIINEKVEVLVGAEGHFCRKGSSAEHALEFISKCKLDCIAGSPLCEGFSNMNRHHHSLRSKEKRWHLRHWGQAVLKFTPAYALMENVPEVTSGRNEEHLCTLLALLAMTGYQLQTYLLSCSAFGAASTRTRFVLVATRRGIPVPPPPRPTHRCFSVGRPECSGVRWALAKGKPSAYDEHDDELLPPVTLRRVLCDLGSPTAPPRDASLPGDLHAERKEHENVRALLDALPIDENACYANIRAKIRKKHPISRAETDMNSGAEKFAQLIFRRLNPDRPACSFTTQFRPDGFQGRVVHPKEARVCTPAEALSCLGFKVSSLPHAKLSIGHRLAGNAFSPLVTKAIFDAICTPLEDRSLATENTNSRAL</sequence>
<evidence type="ECO:0000256" key="5">
    <source>
        <dbReference type="ARBA" id="ARBA00022723"/>
    </source>
</evidence>
<dbReference type="GO" id="GO:0003886">
    <property type="term" value="F:DNA (cytosine-5-)-methyltransferase activity"/>
    <property type="evidence" value="ECO:0007669"/>
    <property type="project" value="UniProtKB-EC"/>
</dbReference>
<feature type="domain" description="PHD-type" evidence="11">
    <location>
        <begin position="125"/>
        <end position="174"/>
    </location>
</feature>
<evidence type="ECO:0000256" key="4">
    <source>
        <dbReference type="ARBA" id="ARBA00022691"/>
    </source>
</evidence>
<evidence type="ECO:0000256" key="10">
    <source>
        <dbReference type="SAM" id="MobiDB-lite"/>
    </source>
</evidence>
<keyword evidence="5" id="KW-0479">Metal-binding</keyword>
<reference evidence="13" key="1">
    <citation type="submission" date="2021-01" db="EMBL/GenBank/DDBJ databases">
        <authorList>
            <person name="Corre E."/>
            <person name="Pelletier E."/>
            <person name="Niang G."/>
            <person name="Scheremetjew M."/>
            <person name="Finn R."/>
            <person name="Kale V."/>
            <person name="Holt S."/>
            <person name="Cochrane G."/>
            <person name="Meng A."/>
            <person name="Brown T."/>
            <person name="Cohen L."/>
        </authorList>
    </citation>
    <scope>NUCLEOTIDE SEQUENCE</scope>
    <source>
        <strain evidence="13">RCC1614</strain>
    </source>
</reference>
<dbReference type="GO" id="GO:0044027">
    <property type="term" value="P:negative regulation of gene expression via chromosomal CpG island methylation"/>
    <property type="evidence" value="ECO:0007669"/>
    <property type="project" value="TreeGrafter"/>
</dbReference>
<evidence type="ECO:0000256" key="2">
    <source>
        <dbReference type="ARBA" id="ARBA00022603"/>
    </source>
</evidence>
<evidence type="ECO:0000256" key="8">
    <source>
        <dbReference type="PROSITE-ProRule" id="PRU00146"/>
    </source>
</evidence>
<dbReference type="SMART" id="SM00249">
    <property type="entry name" value="PHD"/>
    <property type="match status" value="2"/>
</dbReference>
<feature type="region of interest" description="Disordered" evidence="10">
    <location>
        <begin position="29"/>
        <end position="50"/>
    </location>
</feature>
<proteinExistence type="inferred from homology"/>
<accession>A0A7R9TET4</accession>
<dbReference type="InterPro" id="IPR029063">
    <property type="entry name" value="SAM-dependent_MTases_sf"/>
</dbReference>
<dbReference type="Gene3D" id="3.30.40.10">
    <property type="entry name" value="Zinc/RING finger domain, C3HC4 (zinc finger)"/>
    <property type="match status" value="1"/>
</dbReference>
<name>A0A7R9TET4_MICPS</name>
<keyword evidence="4 9" id="KW-0949">S-adenosyl-L-methionine</keyword>
<keyword evidence="7" id="KW-0862">Zinc</keyword>
<dbReference type="InterPro" id="IPR001965">
    <property type="entry name" value="Znf_PHD"/>
</dbReference>
<evidence type="ECO:0000259" key="12">
    <source>
        <dbReference type="PROSITE" id="PS50081"/>
    </source>
</evidence>
<keyword evidence="6 8" id="KW-0863">Zinc-finger</keyword>
<dbReference type="Gene3D" id="2.30.30.1150">
    <property type="match status" value="1"/>
</dbReference>
<feature type="domain" description="Phorbol-ester/DAG-type" evidence="12">
    <location>
        <begin position="110"/>
        <end position="160"/>
    </location>
</feature>
<dbReference type="InterPro" id="IPR013083">
    <property type="entry name" value="Znf_RING/FYVE/PHD"/>
</dbReference>
<evidence type="ECO:0000256" key="3">
    <source>
        <dbReference type="ARBA" id="ARBA00022679"/>
    </source>
</evidence>
<comment type="similarity">
    <text evidence="9">Belongs to the class I-like SAM-binding methyltransferase superfamily. C5-methyltransferase family.</text>
</comment>
<dbReference type="Pfam" id="PF00145">
    <property type="entry name" value="DNA_methylase"/>
    <property type="match status" value="1"/>
</dbReference>
<dbReference type="GO" id="GO:0003677">
    <property type="term" value="F:DNA binding"/>
    <property type="evidence" value="ECO:0007669"/>
    <property type="project" value="TreeGrafter"/>
</dbReference>
<dbReference type="GO" id="GO:0032259">
    <property type="term" value="P:methylation"/>
    <property type="evidence" value="ECO:0007669"/>
    <property type="project" value="UniProtKB-KW"/>
</dbReference>
<dbReference type="InterPro" id="IPR002219">
    <property type="entry name" value="PKC_DAG/PE"/>
</dbReference>
<evidence type="ECO:0000256" key="7">
    <source>
        <dbReference type="ARBA" id="ARBA00022833"/>
    </source>
</evidence>
<dbReference type="PANTHER" id="PTHR10629">
    <property type="entry name" value="CYTOSINE-SPECIFIC METHYLTRANSFERASE"/>
    <property type="match status" value="1"/>
</dbReference>
<dbReference type="InterPro" id="IPR011011">
    <property type="entry name" value="Znf_FYVE_PHD"/>
</dbReference>
<gene>
    <name evidence="13" type="ORF">MPUS1402_LOCUS3587</name>
</gene>
<dbReference type="AlphaFoldDB" id="A0A7R9TET4"/>
<dbReference type="SUPFAM" id="SSF57903">
    <property type="entry name" value="FYVE/PHD zinc finger"/>
    <property type="match status" value="2"/>
</dbReference>
<evidence type="ECO:0000256" key="6">
    <source>
        <dbReference type="ARBA" id="ARBA00022771"/>
    </source>
</evidence>
<dbReference type="GO" id="GO:0008270">
    <property type="term" value="F:zinc ion binding"/>
    <property type="evidence" value="ECO:0007669"/>
    <property type="project" value="UniProtKB-KW"/>
</dbReference>
<dbReference type="EMBL" id="HBDY01004724">
    <property type="protein sequence ID" value="CAD8233059.1"/>
    <property type="molecule type" value="Transcribed_RNA"/>
</dbReference>
<evidence type="ECO:0000259" key="11">
    <source>
        <dbReference type="PROSITE" id="PS50016"/>
    </source>
</evidence>
<keyword evidence="2 9" id="KW-0489">Methyltransferase</keyword>
<feature type="domain" description="PHD-type" evidence="11">
    <location>
        <begin position="183"/>
        <end position="232"/>
    </location>
</feature>
<dbReference type="Gene3D" id="3.40.50.150">
    <property type="entry name" value="Vaccinia Virus protein VP39"/>
    <property type="match status" value="1"/>
</dbReference>
<dbReference type="PROSITE" id="PS50016">
    <property type="entry name" value="ZF_PHD_2"/>
    <property type="match status" value="2"/>
</dbReference>
<dbReference type="PROSITE" id="PS50081">
    <property type="entry name" value="ZF_DAG_PE_2"/>
    <property type="match status" value="1"/>
</dbReference>
<dbReference type="SUPFAM" id="SSF53335">
    <property type="entry name" value="S-adenosyl-L-methionine-dependent methyltransferases"/>
    <property type="match status" value="1"/>
</dbReference>